<evidence type="ECO:0000256" key="11">
    <source>
        <dbReference type="ARBA" id="ARBA00078352"/>
    </source>
</evidence>
<proteinExistence type="inferred from homology"/>
<accession>A0A371NZR5</accession>
<evidence type="ECO:0000256" key="13">
    <source>
        <dbReference type="ARBA" id="ARBA00080739"/>
    </source>
</evidence>
<evidence type="ECO:0000256" key="1">
    <source>
        <dbReference type="ARBA" id="ARBA00005046"/>
    </source>
</evidence>
<evidence type="ECO:0000256" key="2">
    <source>
        <dbReference type="ARBA" id="ARBA00005426"/>
    </source>
</evidence>
<dbReference type="Pfam" id="PF02391">
    <property type="entry name" value="MoaE"/>
    <property type="match status" value="1"/>
</dbReference>
<comment type="pathway">
    <text evidence="1">Cofactor biosynthesis; molybdopterin biosynthesis.</text>
</comment>
<dbReference type="GO" id="GO:0006777">
    <property type="term" value="P:Mo-molybdopterin cofactor biosynthetic process"/>
    <property type="evidence" value="ECO:0007669"/>
    <property type="project" value="UniProtKB-KW"/>
</dbReference>
<evidence type="ECO:0000256" key="8">
    <source>
        <dbReference type="ARBA" id="ARBA00049878"/>
    </source>
</evidence>
<dbReference type="OrthoDB" id="9794429at2"/>
<dbReference type="PANTHER" id="PTHR23404">
    <property type="entry name" value="MOLYBDOPTERIN SYNTHASE RELATED"/>
    <property type="match status" value="1"/>
</dbReference>
<evidence type="ECO:0000256" key="4">
    <source>
        <dbReference type="ARBA" id="ARBA00022679"/>
    </source>
</evidence>
<comment type="function">
    <text evidence="6">Converts molybdopterin precursor Z into molybdopterin. This requires the incorporation of two sulfur atoms into precursor Z to generate a dithiolene group. The sulfur is provided by MoaD.</text>
</comment>
<dbReference type="InterPro" id="IPR003448">
    <property type="entry name" value="Mopterin_biosynth_MoaE"/>
</dbReference>
<dbReference type="EC" id="2.8.1.12" evidence="3"/>
<evidence type="ECO:0000256" key="10">
    <source>
        <dbReference type="ARBA" id="ARBA00076955"/>
    </source>
</evidence>
<dbReference type="InterPro" id="IPR036563">
    <property type="entry name" value="MoaE_sf"/>
</dbReference>
<evidence type="ECO:0000256" key="3">
    <source>
        <dbReference type="ARBA" id="ARBA00011950"/>
    </source>
</evidence>
<comment type="catalytic activity">
    <reaction evidence="8">
        <text>2 [molybdopterin-synthase sulfur-carrier protein]-C-terminal-Gly-aminoethanethioate + cyclic pyranopterin phosphate + H2O = molybdopterin + 2 [molybdopterin-synthase sulfur-carrier protein]-C-terminal Gly-Gly + 2 H(+)</text>
        <dbReference type="Rhea" id="RHEA:26333"/>
        <dbReference type="Rhea" id="RHEA-COMP:12202"/>
        <dbReference type="Rhea" id="RHEA-COMP:19907"/>
        <dbReference type="ChEBI" id="CHEBI:15377"/>
        <dbReference type="ChEBI" id="CHEBI:15378"/>
        <dbReference type="ChEBI" id="CHEBI:58698"/>
        <dbReference type="ChEBI" id="CHEBI:59648"/>
        <dbReference type="ChEBI" id="CHEBI:90778"/>
        <dbReference type="ChEBI" id="CHEBI:232372"/>
        <dbReference type="EC" id="2.8.1.12"/>
    </reaction>
</comment>
<comment type="similarity">
    <text evidence="2">Belongs to the MoaE family.</text>
</comment>
<evidence type="ECO:0000313" key="15">
    <source>
        <dbReference type="Proteomes" id="UP000265581"/>
    </source>
</evidence>
<dbReference type="Proteomes" id="UP000265581">
    <property type="component" value="Unassembled WGS sequence"/>
</dbReference>
<reference evidence="14 15" key="1">
    <citation type="submission" date="2018-08" db="EMBL/GenBank/DDBJ databases">
        <title>Aeromicrobium sp. M2KJ-4, whole genome shotgun sequence.</title>
        <authorList>
            <person name="Tuo L."/>
        </authorList>
    </citation>
    <scope>NUCLEOTIDE SEQUENCE [LARGE SCALE GENOMIC DNA]</scope>
    <source>
        <strain evidence="14 15">M2KJ-4</strain>
    </source>
</reference>
<keyword evidence="4" id="KW-0808">Transferase</keyword>
<gene>
    <name evidence="14" type="ORF">DX116_18350</name>
</gene>
<evidence type="ECO:0000256" key="7">
    <source>
        <dbReference type="ARBA" id="ARBA00026066"/>
    </source>
</evidence>
<evidence type="ECO:0000256" key="12">
    <source>
        <dbReference type="ARBA" id="ARBA00080680"/>
    </source>
</evidence>
<evidence type="ECO:0000256" key="6">
    <source>
        <dbReference type="ARBA" id="ARBA00025448"/>
    </source>
</evidence>
<evidence type="ECO:0000256" key="9">
    <source>
        <dbReference type="ARBA" id="ARBA00072424"/>
    </source>
</evidence>
<dbReference type="AlphaFoldDB" id="A0A371NZR5"/>
<keyword evidence="5" id="KW-0501">Molybdenum cofactor biosynthesis</keyword>
<dbReference type="FunFam" id="3.90.1170.40:FF:000004">
    <property type="entry name" value="Molybdopterin biosynthesis protein MoeE"/>
    <property type="match status" value="1"/>
</dbReference>
<name>A0A371NZR5_9ACTN</name>
<comment type="caution">
    <text evidence="14">The sequence shown here is derived from an EMBL/GenBank/DDBJ whole genome shotgun (WGS) entry which is preliminary data.</text>
</comment>
<dbReference type="Gene3D" id="3.90.1170.40">
    <property type="entry name" value="Molybdopterin biosynthesis MoaE subunit"/>
    <property type="match status" value="1"/>
</dbReference>
<comment type="subunit">
    <text evidence="7">Heterotetramer of 2 MoaD subunits and 2 MoaE subunits. Also stable as homodimer. The enzyme changes between these two forms during catalysis.</text>
</comment>
<keyword evidence="15" id="KW-1185">Reference proteome</keyword>
<dbReference type="GO" id="GO:0030366">
    <property type="term" value="F:molybdopterin synthase activity"/>
    <property type="evidence" value="ECO:0007669"/>
    <property type="project" value="UniProtKB-EC"/>
</dbReference>
<dbReference type="EMBL" id="QUBR01000003">
    <property type="protein sequence ID" value="REK68830.1"/>
    <property type="molecule type" value="Genomic_DNA"/>
</dbReference>
<dbReference type="CDD" id="cd00756">
    <property type="entry name" value="MoaE"/>
    <property type="match status" value="1"/>
</dbReference>
<evidence type="ECO:0000313" key="14">
    <source>
        <dbReference type="EMBL" id="REK68830.1"/>
    </source>
</evidence>
<protein>
    <recommendedName>
        <fullName evidence="9">Molybdopterin synthase catalytic subunit 1</fullName>
        <ecNumber evidence="3">2.8.1.12</ecNumber>
    </recommendedName>
    <alternativeName>
        <fullName evidence="13">MPT synthase subunit 2 1</fullName>
    </alternativeName>
    <alternativeName>
        <fullName evidence="10">Molybdenum cofactor biosynthesis protein E 1</fullName>
    </alternativeName>
    <alternativeName>
        <fullName evidence="11">Molybdopterin-converting factor large subunit 1</fullName>
    </alternativeName>
    <alternativeName>
        <fullName evidence="12">Molybdopterin-converting factor subunit 2 1</fullName>
    </alternativeName>
</protein>
<organism evidence="14 15">
    <name type="scientific">Aeromicrobium endophyticum</name>
    <dbReference type="NCBI Taxonomy" id="2292704"/>
    <lineage>
        <taxon>Bacteria</taxon>
        <taxon>Bacillati</taxon>
        <taxon>Actinomycetota</taxon>
        <taxon>Actinomycetes</taxon>
        <taxon>Propionibacteriales</taxon>
        <taxon>Nocardioidaceae</taxon>
        <taxon>Aeromicrobium</taxon>
    </lineage>
</organism>
<sequence>MHRLREETVTAVRLVDIRDTPLSLDEVYAAVSDPAAGGICVFVGTVRDHDGGQAVSALGYSSHPTAVDRLREVAERIAGECDVVALAGVHRVGDLDIGDLAVVVGASAAHRADAFEACRRLIDELKTDVPVWKHQTFASGDAEWVHPH</sequence>
<dbReference type="SUPFAM" id="SSF54690">
    <property type="entry name" value="Molybdopterin synthase subunit MoaE"/>
    <property type="match status" value="1"/>
</dbReference>
<evidence type="ECO:0000256" key="5">
    <source>
        <dbReference type="ARBA" id="ARBA00023150"/>
    </source>
</evidence>